<keyword evidence="1" id="KW-0238">DNA-binding</keyword>
<dbReference type="CDD" id="cd04491">
    <property type="entry name" value="SoSSB_OBF"/>
    <property type="match status" value="2"/>
</dbReference>
<dbReference type="EMBL" id="JBHSWX010000012">
    <property type="protein sequence ID" value="MFC6787613.1"/>
    <property type="molecule type" value="Genomic_DNA"/>
</dbReference>
<reference evidence="2 3" key="1">
    <citation type="journal article" date="2019" name="Int. J. Syst. Evol. Microbiol.">
        <title>The Global Catalogue of Microorganisms (GCM) 10K type strain sequencing project: providing services to taxonomists for standard genome sequencing and annotation.</title>
        <authorList>
            <consortium name="The Broad Institute Genomics Platform"/>
            <consortium name="The Broad Institute Genome Sequencing Center for Infectious Disease"/>
            <person name="Wu L."/>
            <person name="Ma J."/>
        </authorList>
    </citation>
    <scope>NUCLEOTIDE SEQUENCE [LARGE SCALE GENOMIC DNA]</scope>
    <source>
        <strain evidence="2 3">SYNS20</strain>
    </source>
</reference>
<dbReference type="SUPFAM" id="SSF50249">
    <property type="entry name" value="Nucleic acid-binding proteins"/>
    <property type="match status" value="3"/>
</dbReference>
<dbReference type="RefSeq" id="WP_284061762.1">
    <property type="nucleotide sequence ID" value="NZ_CP126158.1"/>
</dbReference>
<sequence>MDIDAHAEELASALGEDTAEVKRDLENLLEYSVPIDEAKQSVRRKYGGGGGGDAAPSSVDIAEITPDSGNVTVTARVLTVGRRSIRYQGDDTVIREGELADETGRLSYTAWQDFGFEAGDTVAIGNASVREWEGDPELNLGESSSVAMEQEPLDVPYDVGGDRDLVDLAAGDRGRTVEAKVLELEQRTIDGRDGETTIHSGVIGDETARLPFTDWQAREEVVEGAELRMEDVYVREFRGVPSVNLTEFTEVSPASVEVSDEAPRVSIEEAVTSGGMYDVEVLGNVLEVRDGSGLIERCPECGRLVQNGQCRSHGQVEPEDDLRVKAILDDGTATVTAILDSELTEEIYGGTLEEALDAARDAMSREVVADEIAEKLVGREYRVRGHLSVDEYGANLDASEFAASGDDPAARAADLLSEVGA</sequence>
<organism evidence="2 3">
    <name type="scientific">Halobaculum halobium</name>
    <dbReference type="NCBI Taxonomy" id="3032281"/>
    <lineage>
        <taxon>Archaea</taxon>
        <taxon>Methanobacteriati</taxon>
        <taxon>Methanobacteriota</taxon>
        <taxon>Stenosarchaea group</taxon>
        <taxon>Halobacteria</taxon>
        <taxon>Halobacteriales</taxon>
        <taxon>Haloferacaceae</taxon>
        <taxon>Halobaculum</taxon>
    </lineage>
</organism>
<dbReference type="NCBIfam" id="NF005554">
    <property type="entry name" value="PRK07218.1"/>
    <property type="match status" value="1"/>
</dbReference>
<evidence type="ECO:0000313" key="2">
    <source>
        <dbReference type="EMBL" id="MFC6787613.1"/>
    </source>
</evidence>
<gene>
    <name evidence="2" type="ORF">ACFQFD_16875</name>
</gene>
<keyword evidence="3" id="KW-1185">Reference proteome</keyword>
<dbReference type="GeneID" id="81210745"/>
<dbReference type="AlphaFoldDB" id="A0ABD5THU4"/>
<protein>
    <submittedName>
        <fullName evidence="2">Single-stranded DNA binding protein</fullName>
    </submittedName>
</protein>
<dbReference type="PANTHER" id="PTHR13356">
    <property type="entry name" value="OB FOLD NUCLEIC ACID BINDING PROTEIN-RELATED"/>
    <property type="match status" value="1"/>
</dbReference>
<dbReference type="PANTHER" id="PTHR13356:SF10">
    <property type="entry name" value="REPLICATION FACTOR-A PROTEIN 1"/>
    <property type="match status" value="1"/>
</dbReference>
<accession>A0ABD5THU4</accession>
<name>A0ABD5THU4_9EURY</name>
<dbReference type="InterPro" id="IPR051231">
    <property type="entry name" value="SOSS-B"/>
</dbReference>
<evidence type="ECO:0000256" key="1">
    <source>
        <dbReference type="ARBA" id="ARBA00023125"/>
    </source>
</evidence>
<comment type="caution">
    <text evidence="2">The sequence shown here is derived from an EMBL/GenBank/DDBJ whole genome shotgun (WGS) entry which is preliminary data.</text>
</comment>
<dbReference type="Proteomes" id="UP001596443">
    <property type="component" value="Unassembled WGS sequence"/>
</dbReference>
<dbReference type="GO" id="GO:0003677">
    <property type="term" value="F:DNA binding"/>
    <property type="evidence" value="ECO:0007669"/>
    <property type="project" value="UniProtKB-KW"/>
</dbReference>
<proteinExistence type="predicted"/>
<dbReference type="InterPro" id="IPR012340">
    <property type="entry name" value="NA-bd_OB-fold"/>
</dbReference>
<evidence type="ECO:0000313" key="3">
    <source>
        <dbReference type="Proteomes" id="UP001596443"/>
    </source>
</evidence>
<dbReference type="Gene3D" id="2.40.50.140">
    <property type="entry name" value="Nucleic acid-binding proteins"/>
    <property type="match status" value="2"/>
</dbReference>